<dbReference type="AlphaFoldDB" id="A0A2A4TAG2"/>
<dbReference type="CDD" id="cd17906">
    <property type="entry name" value="CheX"/>
    <property type="match status" value="1"/>
</dbReference>
<dbReference type="Gene3D" id="3.40.1550.10">
    <property type="entry name" value="CheC-like"/>
    <property type="match status" value="1"/>
</dbReference>
<dbReference type="InterPro" id="IPR028976">
    <property type="entry name" value="CheC-like_sf"/>
</dbReference>
<comment type="caution">
    <text evidence="3">The sequence shown here is derived from an EMBL/GenBank/DDBJ whole genome shotgun (WGS) entry which is preliminary data.</text>
</comment>
<protein>
    <submittedName>
        <fullName evidence="3">Chemotaxis protein CheX</fullName>
    </submittedName>
</protein>
<dbReference type="InterPro" id="IPR028051">
    <property type="entry name" value="CheX-like_dom"/>
</dbReference>
<proteinExistence type="predicted"/>
<dbReference type="GO" id="GO:0006935">
    <property type="term" value="P:chemotaxis"/>
    <property type="evidence" value="ECO:0007669"/>
    <property type="project" value="UniProtKB-KW"/>
</dbReference>
<evidence type="ECO:0000256" key="1">
    <source>
        <dbReference type="ARBA" id="ARBA00022500"/>
    </source>
</evidence>
<keyword evidence="1" id="KW-0145">Chemotaxis</keyword>
<name>A0A2A4TAG2_9DELT</name>
<dbReference type="EMBL" id="NVSR01000003">
    <property type="protein sequence ID" value="PCI30616.1"/>
    <property type="molecule type" value="Genomic_DNA"/>
</dbReference>
<organism evidence="3 4">
    <name type="scientific">SAR324 cluster bacterium</name>
    <dbReference type="NCBI Taxonomy" id="2024889"/>
    <lineage>
        <taxon>Bacteria</taxon>
        <taxon>Deltaproteobacteria</taxon>
        <taxon>SAR324 cluster</taxon>
    </lineage>
</organism>
<dbReference type="Pfam" id="PF13690">
    <property type="entry name" value="CheX"/>
    <property type="match status" value="1"/>
</dbReference>
<gene>
    <name evidence="3" type="ORF">COB67_01305</name>
</gene>
<reference evidence="4" key="1">
    <citation type="submission" date="2017-08" db="EMBL/GenBank/DDBJ databases">
        <title>A dynamic microbial community with high functional redundancy inhabits the cold, oxic subseafloor aquifer.</title>
        <authorList>
            <person name="Tully B.J."/>
            <person name="Wheat C.G."/>
            <person name="Glazer B.T."/>
            <person name="Huber J.A."/>
        </authorList>
    </citation>
    <scope>NUCLEOTIDE SEQUENCE [LARGE SCALE GENOMIC DNA]</scope>
</reference>
<dbReference type="SUPFAM" id="SSF103039">
    <property type="entry name" value="CheC-like"/>
    <property type="match status" value="1"/>
</dbReference>
<sequence length="160" mass="17708">MKVEYINPFIIATRKVLSTMAFMESKPGRPSLKALNDFKALGDISAVIELSGESKGSIGVSFTKKCVLEVAKQMFGEEYSEINEDIEDMIGEIVNMVSGEARRELAKLGFHFSAGIPVSMKGENHELKHFVSARIILIPFMTNSGPYYIEACFDAKDFLG</sequence>
<evidence type="ECO:0000259" key="2">
    <source>
        <dbReference type="Pfam" id="PF13690"/>
    </source>
</evidence>
<dbReference type="Proteomes" id="UP000218113">
    <property type="component" value="Unassembled WGS sequence"/>
</dbReference>
<feature type="domain" description="Chemotaxis phosphatase CheX-like" evidence="2">
    <location>
        <begin position="44"/>
        <end position="140"/>
    </location>
</feature>
<accession>A0A2A4TAG2</accession>
<evidence type="ECO:0000313" key="4">
    <source>
        <dbReference type="Proteomes" id="UP000218113"/>
    </source>
</evidence>
<dbReference type="PANTHER" id="PTHR39452">
    <property type="entry name" value="CHEY-P PHOSPHATASE CHEX"/>
    <property type="match status" value="1"/>
</dbReference>
<evidence type="ECO:0000313" key="3">
    <source>
        <dbReference type="EMBL" id="PCI30616.1"/>
    </source>
</evidence>
<dbReference type="InterPro" id="IPR038756">
    <property type="entry name" value="CheX-like"/>
</dbReference>
<dbReference type="PANTHER" id="PTHR39452:SF1">
    <property type="entry name" value="CHEY-P PHOSPHATASE CHEX"/>
    <property type="match status" value="1"/>
</dbReference>